<keyword evidence="4" id="KW-1185">Reference proteome</keyword>
<reference evidence="4" key="1">
    <citation type="submission" date="2019-09" db="EMBL/GenBank/DDBJ databases">
        <title>Antimicrobial potential of Antarctic Bacteria.</title>
        <authorList>
            <person name="Benaud N."/>
            <person name="Edwards R.J."/>
            <person name="Ferrari B.C."/>
        </authorList>
    </citation>
    <scope>NUCLEOTIDE SEQUENCE [LARGE SCALE GENOMIC DNA]</scope>
    <source>
        <strain evidence="4">SPB151</strain>
    </source>
</reference>
<sequence length="103" mass="10840">MAHVAPTSHRRATRASHRGDRTADGPIQTTTWLGLTFALIFGLVLIGRAHVGVHAAGVTLLIMLVPLTFAVFGAALLRRGLGSGKAALSTALALTFVILRFLI</sequence>
<accession>A0A7G6X2U1</accession>
<proteinExistence type="predicted"/>
<gene>
    <name evidence="3" type="ORF">F1D05_24905</name>
</gene>
<evidence type="ECO:0000256" key="2">
    <source>
        <dbReference type="SAM" id="Phobius"/>
    </source>
</evidence>
<feature type="transmembrane region" description="Helical" evidence="2">
    <location>
        <begin position="27"/>
        <end position="46"/>
    </location>
</feature>
<dbReference type="RefSeq" id="WP_185442907.1">
    <property type="nucleotide sequence ID" value="NZ_CP043661.1"/>
</dbReference>
<dbReference type="AlphaFoldDB" id="A0A7G6X2U1"/>
<keyword evidence="2" id="KW-1133">Transmembrane helix</keyword>
<keyword evidence="2" id="KW-0472">Membrane</keyword>
<name>A0A7G6X2U1_9ACTN</name>
<keyword evidence="2" id="KW-0812">Transmembrane</keyword>
<protein>
    <submittedName>
        <fullName evidence="3">Uncharacterized protein</fullName>
    </submittedName>
</protein>
<organism evidence="3 4">
    <name type="scientific">Kribbella qitaiheensis</name>
    <dbReference type="NCBI Taxonomy" id="1544730"/>
    <lineage>
        <taxon>Bacteria</taxon>
        <taxon>Bacillati</taxon>
        <taxon>Actinomycetota</taxon>
        <taxon>Actinomycetes</taxon>
        <taxon>Propionibacteriales</taxon>
        <taxon>Kribbellaceae</taxon>
        <taxon>Kribbella</taxon>
    </lineage>
</organism>
<dbReference type="KEGG" id="kqi:F1D05_24905"/>
<evidence type="ECO:0000256" key="1">
    <source>
        <dbReference type="SAM" id="MobiDB-lite"/>
    </source>
</evidence>
<reference evidence="3 4" key="2">
    <citation type="journal article" date="2020" name="Microbiol. Resour. Announc.">
        <title>Antarctic desert soil bacteria exhibit high novel natural product potential, evaluated through long-read genome sequencing and comparative genomics.</title>
        <authorList>
            <person name="Benaud N."/>
            <person name="Edwards R.J."/>
            <person name="Amos T.G."/>
            <person name="D'Agostino P.M."/>
            <person name="Gutierrez-Chavez C."/>
            <person name="Montgomery K."/>
            <person name="Nicetic I."/>
            <person name="Ferrari B.C."/>
        </authorList>
    </citation>
    <scope>NUCLEOTIDE SEQUENCE [LARGE SCALE GENOMIC DNA]</scope>
    <source>
        <strain evidence="3 4">SPB151</strain>
    </source>
</reference>
<evidence type="ECO:0000313" key="3">
    <source>
        <dbReference type="EMBL" id="QNE20556.1"/>
    </source>
</evidence>
<feature type="transmembrane region" description="Helical" evidence="2">
    <location>
        <begin position="58"/>
        <end position="77"/>
    </location>
</feature>
<feature type="transmembrane region" description="Helical" evidence="2">
    <location>
        <begin position="83"/>
        <end position="102"/>
    </location>
</feature>
<feature type="region of interest" description="Disordered" evidence="1">
    <location>
        <begin position="1"/>
        <end position="23"/>
    </location>
</feature>
<dbReference type="Proteomes" id="UP000515563">
    <property type="component" value="Chromosome"/>
</dbReference>
<dbReference type="EMBL" id="CP043661">
    <property type="protein sequence ID" value="QNE20556.1"/>
    <property type="molecule type" value="Genomic_DNA"/>
</dbReference>
<evidence type="ECO:0000313" key="4">
    <source>
        <dbReference type="Proteomes" id="UP000515563"/>
    </source>
</evidence>